<protein>
    <submittedName>
        <fullName evidence="1">Uncharacterized protein</fullName>
    </submittedName>
</protein>
<gene>
    <name evidence="1" type="ORF">AXF42_Ash005883</name>
</gene>
<name>A0A2I0BCM7_9ASPA</name>
<reference evidence="1 2" key="1">
    <citation type="journal article" date="2017" name="Nature">
        <title>The Apostasia genome and the evolution of orchids.</title>
        <authorList>
            <person name="Zhang G.Q."/>
            <person name="Liu K.W."/>
            <person name="Li Z."/>
            <person name="Lohaus R."/>
            <person name="Hsiao Y.Y."/>
            <person name="Niu S.C."/>
            <person name="Wang J.Y."/>
            <person name="Lin Y.C."/>
            <person name="Xu Q."/>
            <person name="Chen L.J."/>
            <person name="Yoshida K."/>
            <person name="Fujiwara S."/>
            <person name="Wang Z.W."/>
            <person name="Zhang Y.Q."/>
            <person name="Mitsuda N."/>
            <person name="Wang M."/>
            <person name="Liu G.H."/>
            <person name="Pecoraro L."/>
            <person name="Huang H.X."/>
            <person name="Xiao X.J."/>
            <person name="Lin M."/>
            <person name="Wu X.Y."/>
            <person name="Wu W.L."/>
            <person name="Chen Y.Y."/>
            <person name="Chang S.B."/>
            <person name="Sakamoto S."/>
            <person name="Ohme-Takagi M."/>
            <person name="Yagi M."/>
            <person name="Zeng S.J."/>
            <person name="Shen C.Y."/>
            <person name="Yeh C.M."/>
            <person name="Luo Y.B."/>
            <person name="Tsai W.C."/>
            <person name="Van de Peer Y."/>
            <person name="Liu Z.J."/>
        </authorList>
    </citation>
    <scope>NUCLEOTIDE SEQUENCE [LARGE SCALE GENOMIC DNA]</scope>
    <source>
        <strain evidence="2">cv. Shenzhen</strain>
        <tissue evidence="1">Stem</tissue>
    </source>
</reference>
<proteinExistence type="predicted"/>
<dbReference type="EMBL" id="KZ451895">
    <property type="protein sequence ID" value="PKA65549.1"/>
    <property type="molecule type" value="Genomic_DNA"/>
</dbReference>
<evidence type="ECO:0000313" key="1">
    <source>
        <dbReference type="EMBL" id="PKA65549.1"/>
    </source>
</evidence>
<keyword evidence="2" id="KW-1185">Reference proteome</keyword>
<sequence>MLNEAKNKTNIALQAMQRAMLYTVEDAMKKLASIQNLTNTTLYALIDAFNETPNNVTVFMMLDGSRLETWIAVTVMRHAQFGRMPIFTDRPNSSFDPPPHF</sequence>
<dbReference type="AlphaFoldDB" id="A0A2I0BCM7"/>
<evidence type="ECO:0000313" key="2">
    <source>
        <dbReference type="Proteomes" id="UP000236161"/>
    </source>
</evidence>
<accession>A0A2I0BCM7</accession>
<organism evidence="1 2">
    <name type="scientific">Apostasia shenzhenica</name>
    <dbReference type="NCBI Taxonomy" id="1088818"/>
    <lineage>
        <taxon>Eukaryota</taxon>
        <taxon>Viridiplantae</taxon>
        <taxon>Streptophyta</taxon>
        <taxon>Embryophyta</taxon>
        <taxon>Tracheophyta</taxon>
        <taxon>Spermatophyta</taxon>
        <taxon>Magnoliopsida</taxon>
        <taxon>Liliopsida</taxon>
        <taxon>Asparagales</taxon>
        <taxon>Orchidaceae</taxon>
        <taxon>Apostasioideae</taxon>
        <taxon>Apostasia</taxon>
    </lineage>
</organism>
<dbReference type="Proteomes" id="UP000236161">
    <property type="component" value="Unassembled WGS sequence"/>
</dbReference>